<comment type="similarity">
    <text evidence="2">Belongs to the ABC transporter superfamily.</text>
</comment>
<feature type="domain" description="ABC transporter" evidence="10">
    <location>
        <begin position="309"/>
        <end position="536"/>
    </location>
</feature>
<evidence type="ECO:0000256" key="5">
    <source>
        <dbReference type="ARBA" id="ARBA00022741"/>
    </source>
</evidence>
<keyword evidence="8" id="KW-0472">Membrane</keyword>
<comment type="caution">
    <text evidence="11">The sequence shown here is derived from an EMBL/GenBank/DDBJ whole genome shotgun (WGS) entry which is preliminary data.</text>
</comment>
<sequence length="789" mass="81703">MSTPSAADGAATDADSGTVARAASATAPAATALTITDLTWVPSGRSRPTLDALSLQIPAGQRVLLVGRSGSGKSTLLRALAGLLDESTGELSGSMPLAGRPGERALLLQQPLHAIVGASVGRDTAFGPENARCSRPEIQERVSRALQEARVVGAEDPRTSADSIPWELSGGQQQRLALAGSLALEPGALLLDEPLSMLDGPTAQSVRSAILEAARGRTLVVADHRIEDWLPHMDRVIVLGDGARILADGTPAQVRAQGMLGGSAAADPGRADVSGAGNADAREAAAREAISGEPAAEEASAESTPAPLLRARDLTIRPRRREGVSARAHRALPPLLTGIDLDLTPGSLTAIIGPSGSGKTTLLRVLLGLDSPAAGSLEAPRGADLAFVPQEPEHSFLALTVREEVTASPWVPDATDVDALLRTAGLEDLADASPYTLSGGQKRRLAVISALAQRPRLLVLDEPTVGLDAESWAQQQALLDSARAEGAAVLVATHDPRLIARADAVLDLAAHRQDRALATGPGPNPGTSGETAARTLLRPIRRRPRALTDALNPLSLLLIAAAAVAGSFGIATWQTGLASLALVAVLAPLSIRTVRGTLLRLVPVGLAAAGLWWSTMLASELPAFTAGSALLGLKEALRIAYFVAPGVLAFTSLDPTALGDALGGRLRLPGRPVAASVAGLVRAGLTADVWSRVLEIRRLRGLDARFSWRHPLRSSVQLVRTLSSTTLAVLLDAIRSAEQQALAMDARGFQQAQRRTWALPSRFSVADATGAGVAFGLAAAPWVIRGLTG</sequence>
<keyword evidence="4" id="KW-0812">Transmembrane</keyword>
<feature type="region of interest" description="Disordered" evidence="9">
    <location>
        <begin position="261"/>
        <end position="280"/>
    </location>
</feature>
<evidence type="ECO:0000256" key="1">
    <source>
        <dbReference type="ARBA" id="ARBA00004141"/>
    </source>
</evidence>
<dbReference type="Gene3D" id="3.40.50.300">
    <property type="entry name" value="P-loop containing nucleotide triphosphate hydrolases"/>
    <property type="match status" value="2"/>
</dbReference>
<evidence type="ECO:0000256" key="4">
    <source>
        <dbReference type="ARBA" id="ARBA00022692"/>
    </source>
</evidence>
<accession>A0ABT0QWA6</accession>
<dbReference type="InterPro" id="IPR003439">
    <property type="entry name" value="ABC_transporter-like_ATP-bd"/>
</dbReference>
<organism evidence="11 12">
    <name type="scientific">Brachybacterium equifaecis</name>
    <dbReference type="NCBI Taxonomy" id="2910770"/>
    <lineage>
        <taxon>Bacteria</taxon>
        <taxon>Bacillati</taxon>
        <taxon>Actinomycetota</taxon>
        <taxon>Actinomycetes</taxon>
        <taxon>Micrococcales</taxon>
        <taxon>Dermabacteraceae</taxon>
        <taxon>Brachybacterium</taxon>
    </lineage>
</organism>
<keyword evidence="7" id="KW-1133">Transmembrane helix</keyword>
<keyword evidence="6 11" id="KW-0067">ATP-binding</keyword>
<dbReference type="InterPro" id="IPR017871">
    <property type="entry name" value="ABC_transporter-like_CS"/>
</dbReference>
<dbReference type="InterPro" id="IPR015856">
    <property type="entry name" value="ABC_transpr_CbiO/EcfA_su"/>
</dbReference>
<dbReference type="PROSITE" id="PS50893">
    <property type="entry name" value="ABC_TRANSPORTER_2"/>
    <property type="match status" value="2"/>
</dbReference>
<evidence type="ECO:0000256" key="3">
    <source>
        <dbReference type="ARBA" id="ARBA00022448"/>
    </source>
</evidence>
<gene>
    <name evidence="11" type="ORF">Bequi_00885</name>
</gene>
<proteinExistence type="inferred from homology"/>
<keyword evidence="5" id="KW-0547">Nucleotide-binding</keyword>
<dbReference type="EMBL" id="JAKNCJ010000001">
    <property type="protein sequence ID" value="MCL6421952.1"/>
    <property type="molecule type" value="Genomic_DNA"/>
</dbReference>
<evidence type="ECO:0000313" key="11">
    <source>
        <dbReference type="EMBL" id="MCL6421952.1"/>
    </source>
</evidence>
<feature type="region of interest" description="Disordered" evidence="9">
    <location>
        <begin position="287"/>
        <end position="315"/>
    </location>
</feature>
<evidence type="ECO:0000259" key="10">
    <source>
        <dbReference type="PROSITE" id="PS50893"/>
    </source>
</evidence>
<evidence type="ECO:0000256" key="6">
    <source>
        <dbReference type="ARBA" id="ARBA00022840"/>
    </source>
</evidence>
<evidence type="ECO:0000256" key="2">
    <source>
        <dbReference type="ARBA" id="ARBA00005417"/>
    </source>
</evidence>
<keyword evidence="3" id="KW-0813">Transport</keyword>
<evidence type="ECO:0000256" key="9">
    <source>
        <dbReference type="SAM" id="MobiDB-lite"/>
    </source>
</evidence>
<name>A0ABT0QWA6_9MICO</name>
<dbReference type="SMART" id="SM00382">
    <property type="entry name" value="AAA"/>
    <property type="match status" value="2"/>
</dbReference>
<evidence type="ECO:0000256" key="8">
    <source>
        <dbReference type="ARBA" id="ARBA00023136"/>
    </source>
</evidence>
<keyword evidence="12" id="KW-1185">Reference proteome</keyword>
<protein>
    <submittedName>
        <fullName evidence="11">ATP-binding cassette domain-containing protein</fullName>
    </submittedName>
</protein>
<dbReference type="PROSITE" id="PS00211">
    <property type="entry name" value="ABC_TRANSPORTER_1"/>
    <property type="match status" value="2"/>
</dbReference>
<dbReference type="CDD" id="cd16914">
    <property type="entry name" value="EcfT"/>
    <property type="match status" value="1"/>
</dbReference>
<dbReference type="SUPFAM" id="SSF52540">
    <property type="entry name" value="P-loop containing nucleoside triphosphate hydrolases"/>
    <property type="match status" value="2"/>
</dbReference>
<dbReference type="InterPro" id="IPR050095">
    <property type="entry name" value="ECF_ABC_transporter_ATP-bd"/>
</dbReference>
<dbReference type="Pfam" id="PF00005">
    <property type="entry name" value="ABC_tran"/>
    <property type="match status" value="2"/>
</dbReference>
<feature type="region of interest" description="Disordered" evidence="9">
    <location>
        <begin position="1"/>
        <end position="25"/>
    </location>
</feature>
<evidence type="ECO:0000256" key="7">
    <source>
        <dbReference type="ARBA" id="ARBA00022989"/>
    </source>
</evidence>
<dbReference type="PANTHER" id="PTHR43553:SF24">
    <property type="entry name" value="ENERGY-COUPLING FACTOR TRANSPORTER ATP-BINDING PROTEIN ECFA1"/>
    <property type="match status" value="1"/>
</dbReference>
<dbReference type="InterPro" id="IPR027417">
    <property type="entry name" value="P-loop_NTPase"/>
</dbReference>
<reference evidence="11" key="1">
    <citation type="submission" date="2022-02" db="EMBL/GenBank/DDBJ databases">
        <authorList>
            <person name="Lee M."/>
            <person name="Kim S.-J."/>
            <person name="Jung M.-Y."/>
        </authorList>
    </citation>
    <scope>NUCLEOTIDE SEQUENCE</scope>
    <source>
        <strain evidence="11">JHP9</strain>
    </source>
</reference>
<feature type="domain" description="ABC transporter" evidence="10">
    <location>
        <begin position="33"/>
        <end position="266"/>
    </location>
</feature>
<comment type="subcellular location">
    <subcellularLocation>
        <location evidence="1">Membrane</location>
        <topology evidence="1">Multi-pass membrane protein</topology>
    </subcellularLocation>
</comment>
<dbReference type="PANTHER" id="PTHR43553">
    <property type="entry name" value="HEAVY METAL TRANSPORTER"/>
    <property type="match status" value="1"/>
</dbReference>
<dbReference type="Proteomes" id="UP001203761">
    <property type="component" value="Unassembled WGS sequence"/>
</dbReference>
<dbReference type="InterPro" id="IPR003593">
    <property type="entry name" value="AAA+_ATPase"/>
</dbReference>
<dbReference type="InterPro" id="IPR003339">
    <property type="entry name" value="ABC/ECF_trnsptr_transmembrane"/>
</dbReference>
<dbReference type="CDD" id="cd03225">
    <property type="entry name" value="ABC_cobalt_CbiO_domain1"/>
    <property type="match status" value="2"/>
</dbReference>
<evidence type="ECO:0000313" key="12">
    <source>
        <dbReference type="Proteomes" id="UP001203761"/>
    </source>
</evidence>
<dbReference type="RefSeq" id="WP_249736109.1">
    <property type="nucleotide sequence ID" value="NZ_JAKNCJ010000001.1"/>
</dbReference>
<dbReference type="GO" id="GO:0005524">
    <property type="term" value="F:ATP binding"/>
    <property type="evidence" value="ECO:0007669"/>
    <property type="project" value="UniProtKB-KW"/>
</dbReference>